<evidence type="ECO:0000256" key="1">
    <source>
        <dbReference type="SAM" id="Coils"/>
    </source>
</evidence>
<feature type="transmembrane region" description="Helical" evidence="3">
    <location>
        <begin position="95"/>
        <end position="119"/>
    </location>
</feature>
<name>A0A2M8LD49_9BACT</name>
<feature type="transmembrane region" description="Helical" evidence="3">
    <location>
        <begin position="271"/>
        <end position="290"/>
    </location>
</feature>
<feature type="transmembrane region" description="Helical" evidence="3">
    <location>
        <begin position="131"/>
        <end position="153"/>
    </location>
</feature>
<feature type="transmembrane region" description="Helical" evidence="3">
    <location>
        <begin position="206"/>
        <end position="225"/>
    </location>
</feature>
<keyword evidence="3" id="KW-0472">Membrane</keyword>
<dbReference type="AlphaFoldDB" id="A0A2M8LD49"/>
<organism evidence="4 5">
    <name type="scientific">Candidatus Taylorbacteria bacterium CG10_big_fil_rev_8_21_14_0_10_41_48</name>
    <dbReference type="NCBI Taxonomy" id="1975024"/>
    <lineage>
        <taxon>Bacteria</taxon>
        <taxon>Candidatus Tayloriibacteriota</taxon>
    </lineage>
</organism>
<evidence type="ECO:0000256" key="3">
    <source>
        <dbReference type="SAM" id="Phobius"/>
    </source>
</evidence>
<protein>
    <submittedName>
        <fullName evidence="4">Uncharacterized protein</fullName>
    </submittedName>
</protein>
<feature type="coiled-coil region" evidence="1">
    <location>
        <begin position="557"/>
        <end position="595"/>
    </location>
</feature>
<evidence type="ECO:0000256" key="2">
    <source>
        <dbReference type="SAM" id="MobiDB-lite"/>
    </source>
</evidence>
<keyword evidence="3" id="KW-0812">Transmembrane</keyword>
<comment type="caution">
    <text evidence="4">The sequence shown here is derived from an EMBL/GenBank/DDBJ whole genome shotgun (WGS) entry which is preliminary data.</text>
</comment>
<feature type="transmembrane region" description="Helical" evidence="3">
    <location>
        <begin position="231"/>
        <end position="250"/>
    </location>
</feature>
<evidence type="ECO:0000313" key="4">
    <source>
        <dbReference type="EMBL" id="PJE74528.1"/>
    </source>
</evidence>
<evidence type="ECO:0000313" key="5">
    <source>
        <dbReference type="Proteomes" id="UP000228700"/>
    </source>
</evidence>
<proteinExistence type="predicted"/>
<feature type="region of interest" description="Disordered" evidence="2">
    <location>
        <begin position="663"/>
        <end position="701"/>
    </location>
</feature>
<feature type="transmembrane region" description="Helical" evidence="3">
    <location>
        <begin position="40"/>
        <end position="60"/>
    </location>
</feature>
<reference evidence="5" key="1">
    <citation type="submission" date="2017-09" db="EMBL/GenBank/DDBJ databases">
        <title>Depth-based differentiation of microbial function through sediment-hosted aquifers and enrichment of novel symbionts in the deep terrestrial subsurface.</title>
        <authorList>
            <person name="Probst A.J."/>
            <person name="Ladd B."/>
            <person name="Jarett J.K."/>
            <person name="Geller-Mcgrath D.E."/>
            <person name="Sieber C.M.K."/>
            <person name="Emerson J.B."/>
            <person name="Anantharaman K."/>
            <person name="Thomas B.C."/>
            <person name="Malmstrom R."/>
            <person name="Stieglmeier M."/>
            <person name="Klingl A."/>
            <person name="Woyke T."/>
            <person name="Ryan C.M."/>
            <person name="Banfield J.F."/>
        </authorList>
    </citation>
    <scope>NUCLEOTIDE SEQUENCE [LARGE SCALE GENOMIC DNA]</scope>
</reference>
<sequence length="701" mass="75959">MRKFLTHFSVIILLIVGAALFFVPTHTAQAVEVLDTLTKFFTFSADIVYGLIGKILWWVLIPLTGKILNLIGQMIDIALSMSLTKEFYTSLSIDIAWGIIRDLCNIFFIFILIFTGVRTILGIDTSNTRHVVVSVIIGAILINFSLFLTQAVIDVSNIFTAWITNGIIALSDGSGGVSNSAMSVLQMSKLAGTQGGFDTKNWDVSLFASGVALLALNCITIYVFFKVAFLMLGRLVSLIILLIMSPLGFVGHLIPKLEKYAKDWRDELTKACLMVPMFLLLLYITLYIATKFDTVLANFRTSTTNELASGAFGIEHYVLFAIIAMMLLKSLEVAEEYTGVVAGQVGGFVKSGVGLVAGVGATRIIGGAGAALAKSRVATSLATSNNAFARGIGDAVRTTGTFASESNFGVKSARSGLGFDKTGLLKEQIKGAEKGYEGDIKAYQKKEEGIGKSLGEIDPKLQIARGRAMQGKDNTTGEKIKPGLFGKVISRPLSAVYGVVSGQTTTGSAANSALGTNFDNTIDYNAKTGGKIESAGTDALKKERKKEAAKMKQESGLKAAQEAYDTEEKKYKEQKNNLEKEVSGIEKELVKYNDSSRSIDGVVVDQATYDFRKSAVTGGIGIRKKNLSDLENEIKTKKQSLDTKKKVVNDAFKSKHGVDIDTAEKEGKEIENKETSERIKKVLEKDAEKSAEPEKPKEEKK</sequence>
<keyword evidence="1" id="KW-0175">Coiled coil</keyword>
<keyword evidence="3" id="KW-1133">Transmembrane helix</keyword>
<dbReference type="EMBL" id="PFEQ01000001">
    <property type="protein sequence ID" value="PJE74528.1"/>
    <property type="molecule type" value="Genomic_DNA"/>
</dbReference>
<accession>A0A2M8LD49</accession>
<feature type="transmembrane region" description="Helical" evidence="3">
    <location>
        <begin position="310"/>
        <end position="328"/>
    </location>
</feature>
<dbReference type="Proteomes" id="UP000228700">
    <property type="component" value="Unassembled WGS sequence"/>
</dbReference>
<gene>
    <name evidence="4" type="ORF">COV01_00645</name>
</gene>